<dbReference type="InterPro" id="IPR043502">
    <property type="entry name" value="DNA/RNA_pol_sf"/>
</dbReference>
<reference evidence="4" key="1">
    <citation type="journal article" date="2007" name="PLoS ONE">
        <title>The first genome sequence of an elite grapevine cultivar (Pinot noir Vitis vinifera L.): coping with a highly heterozygous genome.</title>
        <authorList>
            <person name="Velasco R."/>
            <person name="Zharkikh A."/>
            <person name="Troggio M."/>
            <person name="Cartwright D.A."/>
            <person name="Cestaro A."/>
            <person name="Pruss D."/>
            <person name="Pindo M."/>
            <person name="FitzGerald L.M."/>
            <person name="Vezzulli S."/>
            <person name="Reid J."/>
            <person name="Malacarne G."/>
            <person name="Iliev D."/>
            <person name="Coppola G."/>
            <person name="Wardell B."/>
            <person name="Micheletti D."/>
            <person name="Macalma T."/>
            <person name="Facci M."/>
            <person name="Mitchell J.T."/>
            <person name="Perazzolli M."/>
            <person name="Eldredge G."/>
            <person name="Gatto P."/>
            <person name="Oyzerski R."/>
            <person name="Moretto M."/>
            <person name="Gutin N."/>
            <person name="Stefanini M."/>
            <person name="Chen Y."/>
            <person name="Segala C."/>
            <person name="Davenport C."/>
            <person name="Dematte L."/>
            <person name="Mraz A."/>
            <person name="Battilana J."/>
            <person name="Stormo K."/>
            <person name="Costa F."/>
            <person name="Tao Q."/>
            <person name="Si-Ammour A."/>
            <person name="Harkins T."/>
            <person name="Lackey A."/>
            <person name="Perbost C."/>
            <person name="Taillon B."/>
            <person name="Stella A."/>
            <person name="Solovyev V."/>
            <person name="Fawcett J.A."/>
            <person name="Sterck L."/>
            <person name="Vandepoele K."/>
            <person name="Grando S.M."/>
            <person name="Toppo S."/>
            <person name="Moser C."/>
            <person name="Lanchbury J."/>
            <person name="Bogden R."/>
            <person name="Skolnick M."/>
            <person name="Sgaramella V."/>
            <person name="Bhatnagar S.K."/>
            <person name="Fontana P."/>
            <person name="Gutin A."/>
            <person name="Van de Peer Y."/>
            <person name="Salamini F."/>
            <person name="Viola R."/>
        </authorList>
    </citation>
    <scope>NUCLEOTIDE SEQUENCE</scope>
</reference>
<organism evidence="4">
    <name type="scientific">Vitis vinifera</name>
    <name type="common">Grape</name>
    <dbReference type="NCBI Taxonomy" id="29760"/>
    <lineage>
        <taxon>Eukaryota</taxon>
        <taxon>Viridiplantae</taxon>
        <taxon>Streptophyta</taxon>
        <taxon>Embryophyta</taxon>
        <taxon>Tracheophyta</taxon>
        <taxon>Spermatophyta</taxon>
        <taxon>Magnoliopsida</taxon>
        <taxon>eudicotyledons</taxon>
        <taxon>Gunneridae</taxon>
        <taxon>Pentapetalae</taxon>
        <taxon>rosids</taxon>
        <taxon>Vitales</taxon>
        <taxon>Vitaceae</taxon>
        <taxon>Viteae</taxon>
        <taxon>Vitis</taxon>
    </lineage>
</organism>
<feature type="domain" description="Reverse transcriptase/retrotransposon-derived protein RNase H-like" evidence="3">
    <location>
        <begin position="381"/>
        <end position="465"/>
    </location>
</feature>
<evidence type="ECO:0000259" key="3">
    <source>
        <dbReference type="Pfam" id="PF17919"/>
    </source>
</evidence>
<evidence type="ECO:0000256" key="2">
    <source>
        <dbReference type="SAM" id="MobiDB-lite"/>
    </source>
</evidence>
<dbReference type="EMBL" id="AM445895">
    <property type="protein sequence ID" value="CAN74142.1"/>
    <property type="molecule type" value="Genomic_DNA"/>
</dbReference>
<feature type="region of interest" description="Disordered" evidence="2">
    <location>
        <begin position="40"/>
        <end position="59"/>
    </location>
</feature>
<dbReference type="InterPro" id="IPR041577">
    <property type="entry name" value="RT_RNaseH_2"/>
</dbReference>
<dbReference type="Pfam" id="PF17919">
    <property type="entry name" value="RT_RNaseH_2"/>
    <property type="match status" value="1"/>
</dbReference>
<name>A5B406_VITVI</name>
<dbReference type="InterPro" id="IPR050951">
    <property type="entry name" value="Retrovirus_Pol_polyprotein"/>
</dbReference>
<evidence type="ECO:0000256" key="1">
    <source>
        <dbReference type="ARBA" id="ARBA00023268"/>
    </source>
</evidence>
<dbReference type="InterPro" id="IPR043128">
    <property type="entry name" value="Rev_trsase/Diguanyl_cyclase"/>
</dbReference>
<gene>
    <name evidence="4" type="ORF">VITISV_009411</name>
</gene>
<feature type="compositionally biased region" description="Low complexity" evidence="2">
    <location>
        <begin position="47"/>
        <end position="59"/>
    </location>
</feature>
<proteinExistence type="predicted"/>
<dbReference type="PANTHER" id="PTHR37984:SF5">
    <property type="entry name" value="PROTEIN NYNRIN-LIKE"/>
    <property type="match status" value="1"/>
</dbReference>
<dbReference type="Gene3D" id="3.10.10.10">
    <property type="entry name" value="HIV Type 1 Reverse Transcriptase, subunit A, domain 1"/>
    <property type="match status" value="1"/>
</dbReference>
<dbReference type="PANTHER" id="PTHR37984">
    <property type="entry name" value="PROTEIN CBG26694"/>
    <property type="match status" value="1"/>
</dbReference>
<dbReference type="AlphaFoldDB" id="A5B406"/>
<dbReference type="SUPFAM" id="SSF56672">
    <property type="entry name" value="DNA/RNA polymerases"/>
    <property type="match status" value="2"/>
</dbReference>
<dbReference type="GO" id="GO:0003824">
    <property type="term" value="F:catalytic activity"/>
    <property type="evidence" value="ECO:0007669"/>
    <property type="project" value="UniProtKB-KW"/>
</dbReference>
<evidence type="ECO:0000313" key="4">
    <source>
        <dbReference type="EMBL" id="CAN74142.1"/>
    </source>
</evidence>
<keyword evidence="1" id="KW-0511">Multifunctional enzyme</keyword>
<accession>A5B406</accession>
<dbReference type="Gene3D" id="3.30.70.270">
    <property type="match status" value="1"/>
</dbReference>
<dbReference type="FunFam" id="3.30.70.270:FF:000020">
    <property type="entry name" value="Transposon Tf2-6 polyprotein-like Protein"/>
    <property type="match status" value="1"/>
</dbReference>
<sequence length="485" mass="55692">MSLANYFVRASEPQTHSDGIIGGLSTTQEAKLQRLNDQLQLSDRAPDTSTSAFTTPSSPNRMSLMTRYFPDEIDEHGTFSEIGDIVDGAIPHDEYVDKMLAMSLSQIEGIIVEEIQTALSLEFSEDVIAVDDFFDYPVGLVDGASDFMDPHISIDFLLGFVSRFDDVHDSSFMDLSIFKYFLVPYDITLSAPSSPTSQLFDIDDEIAQHDLDDDCLDPSIVQHRLPLLPYARPIKQKLRLLHHCWSLQVKEKIQKQLSVGFLSMVEYPEWLANVIPVPKKDSKYDRSFDVVLYGRIFWVQSDPDGSRGHGEDILHYLVGERGIETDLDKIRAILDMPASRTKREVRGFLGILQYISRFIARLTNICEPIFRLMRKSQPTIWDYQYQRAFERIREYLLSPPVLVPPTLGCLLLLYLSVSNVALGCMLAQLNDSGKDQAIYYLSKRMLDYEMRYVMIECYYLALVWTRIFHVRFHLIGETHFLFVKN</sequence>
<protein>
    <recommendedName>
        <fullName evidence="3">Reverse transcriptase/retrotransposon-derived protein RNase H-like domain-containing protein</fullName>
    </recommendedName>
</protein>